<name>A0A6J5G2V6_9BURK</name>
<dbReference type="Proteomes" id="UP000494252">
    <property type="component" value="Unassembled WGS sequence"/>
</dbReference>
<dbReference type="EMBL" id="CADIKI010000008">
    <property type="protein sequence ID" value="CAB3791755.1"/>
    <property type="molecule type" value="Genomic_DNA"/>
</dbReference>
<accession>A0A6J5G2V6</accession>
<sequence>MLVSCSRTHGVFEGAPAYSGVTEQDVSSVVECIADRWKRSTRELHRSRSGESVRLQGETFFRGVPVGVTVARAMGRTRVQFFQARLTDHIYMSFVKGCLR</sequence>
<reference evidence="1 2" key="1">
    <citation type="submission" date="2020-04" db="EMBL/GenBank/DDBJ databases">
        <authorList>
            <person name="De Canck E."/>
        </authorList>
    </citation>
    <scope>NUCLEOTIDE SEQUENCE [LARGE SCALE GENOMIC DNA]</scope>
    <source>
        <strain evidence="1 2">LMG 27177</strain>
    </source>
</reference>
<dbReference type="AlphaFoldDB" id="A0A6J5G2V6"/>
<gene>
    <name evidence="1" type="ORF">LMG27177_03083</name>
</gene>
<evidence type="ECO:0000313" key="2">
    <source>
        <dbReference type="Proteomes" id="UP000494252"/>
    </source>
</evidence>
<protein>
    <submittedName>
        <fullName evidence="1">Uncharacterized protein</fullName>
    </submittedName>
</protein>
<proteinExistence type="predicted"/>
<evidence type="ECO:0000313" key="1">
    <source>
        <dbReference type="EMBL" id="CAB3791755.1"/>
    </source>
</evidence>
<keyword evidence="2" id="KW-1185">Reference proteome</keyword>
<organism evidence="1 2">
    <name type="scientific">Paraburkholderia fynbosensis</name>
    <dbReference type="NCBI Taxonomy" id="1200993"/>
    <lineage>
        <taxon>Bacteria</taxon>
        <taxon>Pseudomonadati</taxon>
        <taxon>Pseudomonadota</taxon>
        <taxon>Betaproteobacteria</taxon>
        <taxon>Burkholderiales</taxon>
        <taxon>Burkholderiaceae</taxon>
        <taxon>Paraburkholderia</taxon>
    </lineage>
</organism>